<keyword evidence="8" id="KW-1185">Reference proteome</keyword>
<evidence type="ECO:0008006" key="9">
    <source>
        <dbReference type="Google" id="ProtNLM"/>
    </source>
</evidence>
<proteinExistence type="predicted"/>
<dbReference type="RefSeq" id="WP_338093957.1">
    <property type="nucleotide sequence ID" value="NZ_JAWDKA010000003.1"/>
</dbReference>
<gene>
    <name evidence="7" type="ORF">McpAg1_07580</name>
</gene>
<feature type="transmembrane region" description="Helical" evidence="6">
    <location>
        <begin position="263"/>
        <end position="279"/>
    </location>
</feature>
<dbReference type="InterPro" id="IPR022791">
    <property type="entry name" value="L-PG_synthase/AglD"/>
</dbReference>
<feature type="transmembrane region" description="Helical" evidence="6">
    <location>
        <begin position="7"/>
        <end position="28"/>
    </location>
</feature>
<reference evidence="7" key="1">
    <citation type="submission" date="2023-06" db="EMBL/GenBank/DDBJ databases">
        <title>Genome sequence of Methancorpusculaceae sp. Ag1.</title>
        <authorList>
            <person name="Protasov E."/>
            <person name="Platt K."/>
            <person name="Poehlein A."/>
            <person name="Daniel R."/>
            <person name="Brune A."/>
        </authorList>
    </citation>
    <scope>NUCLEOTIDE SEQUENCE</scope>
    <source>
        <strain evidence="7">Ag1</strain>
    </source>
</reference>
<dbReference type="PANTHER" id="PTHR37693">
    <property type="entry name" value="PHOSPHATIDYLGLYCEROL LYSYLTRANSFERASE"/>
    <property type="match status" value="1"/>
</dbReference>
<evidence type="ECO:0000256" key="4">
    <source>
        <dbReference type="ARBA" id="ARBA00022989"/>
    </source>
</evidence>
<organism evidence="7 8">
    <name type="scientific">Methanorbis furvi</name>
    <dbReference type="NCBI Taxonomy" id="3028299"/>
    <lineage>
        <taxon>Archaea</taxon>
        <taxon>Methanobacteriati</taxon>
        <taxon>Methanobacteriota</taxon>
        <taxon>Stenosarchaea group</taxon>
        <taxon>Methanomicrobia</taxon>
        <taxon>Methanomicrobiales</taxon>
        <taxon>Methanocorpusculaceae</taxon>
        <taxon>Methanorbis</taxon>
    </lineage>
</organism>
<dbReference type="GO" id="GO:0005886">
    <property type="term" value="C:plasma membrane"/>
    <property type="evidence" value="ECO:0007669"/>
    <property type="project" value="UniProtKB-SubCell"/>
</dbReference>
<keyword evidence="3 6" id="KW-0812">Transmembrane</keyword>
<feature type="transmembrane region" description="Helical" evidence="6">
    <location>
        <begin position="40"/>
        <end position="60"/>
    </location>
</feature>
<dbReference type="NCBIfam" id="TIGR00374">
    <property type="entry name" value="flippase-like domain"/>
    <property type="match status" value="1"/>
</dbReference>
<accession>A0AAE4SBI0</accession>
<feature type="transmembrane region" description="Helical" evidence="6">
    <location>
        <begin position="157"/>
        <end position="177"/>
    </location>
</feature>
<evidence type="ECO:0000313" key="7">
    <source>
        <dbReference type="EMBL" id="MDV0441560.1"/>
    </source>
</evidence>
<evidence type="ECO:0000256" key="1">
    <source>
        <dbReference type="ARBA" id="ARBA00004651"/>
    </source>
</evidence>
<comment type="caution">
    <text evidence="7">The sequence shown here is derived from an EMBL/GenBank/DDBJ whole genome shotgun (WGS) entry which is preliminary data.</text>
</comment>
<keyword evidence="4 6" id="KW-1133">Transmembrane helix</keyword>
<feature type="transmembrane region" description="Helical" evidence="6">
    <location>
        <begin position="316"/>
        <end position="333"/>
    </location>
</feature>
<evidence type="ECO:0000256" key="2">
    <source>
        <dbReference type="ARBA" id="ARBA00022475"/>
    </source>
</evidence>
<protein>
    <recommendedName>
        <fullName evidence="9">Flippase-like domain-containing protein</fullName>
    </recommendedName>
</protein>
<evidence type="ECO:0000313" key="8">
    <source>
        <dbReference type="Proteomes" id="UP001273136"/>
    </source>
</evidence>
<evidence type="ECO:0000256" key="6">
    <source>
        <dbReference type="SAM" id="Phobius"/>
    </source>
</evidence>
<dbReference type="AlphaFoldDB" id="A0AAE4SBI0"/>
<feature type="transmembrane region" description="Helical" evidence="6">
    <location>
        <begin position="125"/>
        <end position="145"/>
    </location>
</feature>
<keyword evidence="2" id="KW-1003">Cell membrane</keyword>
<dbReference type="PANTHER" id="PTHR37693:SF1">
    <property type="entry name" value="INTEGRAL MEMBRANE PROTEIN"/>
    <property type="match status" value="1"/>
</dbReference>
<dbReference type="EMBL" id="JAWDKA010000003">
    <property type="protein sequence ID" value="MDV0441560.1"/>
    <property type="molecule type" value="Genomic_DNA"/>
</dbReference>
<dbReference type="Pfam" id="PF03706">
    <property type="entry name" value="LPG_synthase_TM"/>
    <property type="match status" value="1"/>
</dbReference>
<sequence length="349" mass="38897">MDAKQKKWLWLSIGLSMVILLVVLVLTFDEDTVEALKNLNPWYLLLAFCLHMLAMCVWAVRIQVMCKALGYVIPFFHSLNMVCAGQLVASITPSQIGGEPVRIHELYKANMPIADATAVVLIERLLEAVLLVIGVIIGMGLFSLAGGEGLVPDYMITAAWIGTGFFVGLLVLIIVLFSRPDWVRKITFKTVKFFTKKWETERVEKLITQIDEAIDRLFLTFRMFTGKARMGLILGFLLSVVFWVCEYSIASVIMMGLGYPPNLLISIVFQLIIAIILMLPTTPGGAGIAEISYAAFYSLILPTSVVGLFVILQRLIMYYSNILIGFIASFRIVKREAANEKVEIQEGQG</sequence>
<dbReference type="Proteomes" id="UP001273136">
    <property type="component" value="Unassembled WGS sequence"/>
</dbReference>
<evidence type="ECO:0000256" key="5">
    <source>
        <dbReference type="ARBA" id="ARBA00023136"/>
    </source>
</evidence>
<feature type="transmembrane region" description="Helical" evidence="6">
    <location>
        <begin position="291"/>
        <end position="310"/>
    </location>
</feature>
<comment type="subcellular location">
    <subcellularLocation>
        <location evidence="1">Cell membrane</location>
        <topology evidence="1">Multi-pass membrane protein</topology>
    </subcellularLocation>
</comment>
<keyword evidence="5 6" id="KW-0472">Membrane</keyword>
<evidence type="ECO:0000256" key="3">
    <source>
        <dbReference type="ARBA" id="ARBA00022692"/>
    </source>
</evidence>
<feature type="transmembrane region" description="Helical" evidence="6">
    <location>
        <begin position="232"/>
        <end position="257"/>
    </location>
</feature>
<name>A0AAE4SBI0_9EURY</name>